<dbReference type="InterPro" id="IPR012818">
    <property type="entry name" value="CbiE"/>
</dbReference>
<comment type="caution">
    <text evidence="7">The sequence shown here is derived from an EMBL/GenBank/DDBJ whole genome shotgun (WGS) entry which is preliminary data.</text>
</comment>
<dbReference type="EMBL" id="ADLK01000029">
    <property type="protein sequence ID" value="KMW16783.1"/>
    <property type="molecule type" value="Genomic_DNA"/>
</dbReference>
<sequence>MRDDNAYMDELRPIVYLVGIGMGGEDQLTGRAMDCLEAAQVVTGAERMLESVRSYTEGKRVFSAYKPSEMVQWLGSFKWEEAALVLSGDTGFYSGAEAAAKAFMREGWDVEYVPGISSLSYFCARLGKSWQNVHAVSNHGRECDVVAHIRNHRSCFVLLGGPGSVPSLCRQLVSSGMSHVSVWAGENFSYEDERISWEMTPAELIMEDEHHPFGSLACVLVENEQALEGQLYPAAGPEDSDFIRGQVPMTKAEVRRLSLEKLRIGDGAVCYDIGAGTGSVAVEMGMEIRRRGGTGEVYAIERSGEALQLIQSNAQKFHGAWQGFHIVEGEAPGAMKELPAPTHAFIGGSGGRMKEIVETLLEANPETRIVANAITLETVGEILDCIREFGFRETELVQVWAAPVESVGRYHMPKAQNPVYVAAMQYPADAEEPAGGGGEIQWQEL</sequence>
<gene>
    <name evidence="7" type="ORF">HMPREF9470_04283</name>
</gene>
<dbReference type="GO" id="GO:0009236">
    <property type="term" value="P:cobalamin biosynthetic process"/>
    <property type="evidence" value="ECO:0007669"/>
    <property type="project" value="UniProtKB-UniPathway"/>
</dbReference>
<dbReference type="InterPro" id="IPR000878">
    <property type="entry name" value="4pyrrol_Mease"/>
</dbReference>
<dbReference type="Proteomes" id="UP000037392">
    <property type="component" value="Unassembled WGS sequence"/>
</dbReference>
<dbReference type="Gene3D" id="3.40.50.150">
    <property type="entry name" value="Vaccinia Virus protein VP39"/>
    <property type="match status" value="1"/>
</dbReference>
<evidence type="ECO:0000256" key="2">
    <source>
        <dbReference type="ARBA" id="ARBA00022573"/>
    </source>
</evidence>
<protein>
    <recommendedName>
        <fullName evidence="6">Tetrapyrrole methylase domain-containing protein</fullName>
    </recommendedName>
</protein>
<dbReference type="GeneID" id="93161351"/>
<dbReference type="Pfam" id="PF00590">
    <property type="entry name" value="TP_methylase"/>
    <property type="match status" value="1"/>
</dbReference>
<dbReference type="InterPro" id="IPR029063">
    <property type="entry name" value="SAM-dependent_MTases_sf"/>
</dbReference>
<dbReference type="OrthoDB" id="9780707at2"/>
<keyword evidence="2" id="KW-0169">Cobalamin biosynthesis</keyword>
<dbReference type="SUPFAM" id="SSF53790">
    <property type="entry name" value="Tetrapyrrole methylase"/>
    <property type="match status" value="1"/>
</dbReference>
<organism evidence="7 8">
    <name type="scientific">[Clostridium] citroniae WAL-19142</name>
    <dbReference type="NCBI Taxonomy" id="742734"/>
    <lineage>
        <taxon>Bacteria</taxon>
        <taxon>Bacillati</taxon>
        <taxon>Bacillota</taxon>
        <taxon>Clostridia</taxon>
        <taxon>Lachnospirales</taxon>
        <taxon>Lachnospiraceae</taxon>
        <taxon>Enterocloster</taxon>
    </lineage>
</organism>
<evidence type="ECO:0000259" key="6">
    <source>
        <dbReference type="Pfam" id="PF00590"/>
    </source>
</evidence>
<dbReference type="Gene3D" id="3.40.1010.10">
    <property type="entry name" value="Cobalt-precorrin-4 Transmethylase, Domain 1"/>
    <property type="match status" value="1"/>
</dbReference>
<comment type="pathway">
    <text evidence="1">Cofactor biosynthesis; adenosylcobalamin biosynthesis.</text>
</comment>
<name>A0A0J9BVF4_9FIRM</name>
<feature type="domain" description="Tetrapyrrole methylase" evidence="6">
    <location>
        <begin position="15"/>
        <end position="195"/>
    </location>
</feature>
<dbReference type="UniPathway" id="UPA00148"/>
<dbReference type="NCBIfam" id="TIGR02469">
    <property type="entry name" value="CbiT"/>
    <property type="match status" value="1"/>
</dbReference>
<dbReference type="InterPro" id="IPR014777">
    <property type="entry name" value="4pyrrole_Mease_sub1"/>
</dbReference>
<keyword evidence="4" id="KW-0808">Transferase</keyword>
<dbReference type="Gene3D" id="3.30.950.10">
    <property type="entry name" value="Methyltransferase, Cobalt-precorrin-4 Transmethylase, Domain 2"/>
    <property type="match status" value="1"/>
</dbReference>
<evidence type="ECO:0000313" key="8">
    <source>
        <dbReference type="Proteomes" id="UP000037392"/>
    </source>
</evidence>
<accession>A0A0J9BVF4</accession>
<dbReference type="PANTHER" id="PTHR43182:SF1">
    <property type="entry name" value="COBALT-PRECORRIN-7 C(5)-METHYLTRANSFERASE"/>
    <property type="match status" value="1"/>
</dbReference>
<evidence type="ECO:0000256" key="5">
    <source>
        <dbReference type="ARBA" id="ARBA00022691"/>
    </source>
</evidence>
<keyword evidence="5" id="KW-0949">S-adenosyl-L-methionine</keyword>
<dbReference type="RefSeq" id="WP_007863975.1">
    <property type="nucleotide sequence ID" value="NZ_KQ235881.1"/>
</dbReference>
<evidence type="ECO:0000256" key="1">
    <source>
        <dbReference type="ARBA" id="ARBA00004953"/>
    </source>
</evidence>
<dbReference type="GO" id="GO:0032259">
    <property type="term" value="P:methylation"/>
    <property type="evidence" value="ECO:0007669"/>
    <property type="project" value="UniProtKB-KW"/>
</dbReference>
<reference evidence="7 8" key="1">
    <citation type="submission" date="2011-04" db="EMBL/GenBank/DDBJ databases">
        <title>The Genome Sequence of Clostridium citroniae WAL-19142.</title>
        <authorList>
            <consortium name="The Broad Institute Genome Sequencing Platform"/>
            <person name="Earl A."/>
            <person name="Ward D."/>
            <person name="Feldgarden M."/>
            <person name="Gevers D."/>
            <person name="Warren Y.A."/>
            <person name="Tyrrell K.L."/>
            <person name="Citron D.M."/>
            <person name="Goldstein E.J."/>
            <person name="Daigneault M."/>
            <person name="Allen-Vercoe E."/>
            <person name="Young S.K."/>
            <person name="Zeng Q."/>
            <person name="Gargeya S."/>
            <person name="Fitzgerald M."/>
            <person name="Haas B."/>
            <person name="Abouelleil A."/>
            <person name="Alvarado L."/>
            <person name="Arachchi H.M."/>
            <person name="Berlin A."/>
            <person name="Brown A."/>
            <person name="Chapman S.B."/>
            <person name="Chen Z."/>
            <person name="Dunbar C."/>
            <person name="Freedman E."/>
            <person name="Gearin G."/>
            <person name="Gellesch M."/>
            <person name="Goldberg J."/>
            <person name="Griggs A."/>
            <person name="Gujja S."/>
            <person name="Heilman E.R."/>
            <person name="Heiman D."/>
            <person name="Howarth C."/>
            <person name="Larson L."/>
            <person name="Lui A."/>
            <person name="MacDonald P.J."/>
            <person name="Mehta T."/>
            <person name="Montmayeur A."/>
            <person name="Murphy C."/>
            <person name="Neiman D."/>
            <person name="Pearson M."/>
            <person name="Priest M."/>
            <person name="Roberts A."/>
            <person name="Saif S."/>
            <person name="Shea T."/>
            <person name="Shenoy N."/>
            <person name="Sisk P."/>
            <person name="Stolte C."/>
            <person name="Sykes S."/>
            <person name="White J."/>
            <person name="Yandava C."/>
            <person name="Wortman J."/>
            <person name="Nusbaum C."/>
            <person name="Birren B."/>
        </authorList>
    </citation>
    <scope>NUCLEOTIDE SEQUENCE [LARGE SCALE GENOMIC DNA]</scope>
    <source>
        <strain evidence="7 8">WAL-19142</strain>
    </source>
</reference>
<dbReference type="PANTHER" id="PTHR43182">
    <property type="entry name" value="COBALT-PRECORRIN-6B C(15)-METHYLTRANSFERASE (DECARBOXYLATING)"/>
    <property type="match status" value="1"/>
</dbReference>
<proteinExistence type="predicted"/>
<evidence type="ECO:0000256" key="3">
    <source>
        <dbReference type="ARBA" id="ARBA00022603"/>
    </source>
</evidence>
<dbReference type="CDD" id="cd11644">
    <property type="entry name" value="Precorrin-6Y-MT"/>
    <property type="match status" value="1"/>
</dbReference>
<dbReference type="SUPFAM" id="SSF53335">
    <property type="entry name" value="S-adenosyl-L-methionine-dependent methyltransferases"/>
    <property type="match status" value="1"/>
</dbReference>
<dbReference type="NCBIfam" id="TIGR02467">
    <property type="entry name" value="CbiE"/>
    <property type="match status" value="1"/>
</dbReference>
<evidence type="ECO:0000256" key="4">
    <source>
        <dbReference type="ARBA" id="ARBA00022679"/>
    </source>
</evidence>
<dbReference type="PATRIC" id="fig|742734.4.peg.4589"/>
<dbReference type="InterPro" id="IPR014008">
    <property type="entry name" value="Cbl_synth_MTase_CbiT"/>
</dbReference>
<dbReference type="AlphaFoldDB" id="A0A0J9BVF4"/>
<evidence type="ECO:0000313" key="7">
    <source>
        <dbReference type="EMBL" id="KMW16783.1"/>
    </source>
</evidence>
<dbReference type="InterPro" id="IPR035996">
    <property type="entry name" value="4pyrrol_Methylase_sf"/>
</dbReference>
<dbReference type="InterPro" id="IPR050714">
    <property type="entry name" value="Cobalamin_biosynth_MTase"/>
</dbReference>
<keyword evidence="3" id="KW-0489">Methyltransferase</keyword>
<dbReference type="InterPro" id="IPR014776">
    <property type="entry name" value="4pyrrole_Mease_sub2"/>
</dbReference>
<dbReference type="GO" id="GO:0008276">
    <property type="term" value="F:protein methyltransferase activity"/>
    <property type="evidence" value="ECO:0007669"/>
    <property type="project" value="InterPro"/>
</dbReference>